<proteinExistence type="predicted"/>
<reference evidence="2" key="1">
    <citation type="journal article" date="2019" name="Int. J. Syst. Evol. Microbiol.">
        <title>The Global Catalogue of Microorganisms (GCM) 10K type strain sequencing project: providing services to taxonomists for standard genome sequencing and annotation.</title>
        <authorList>
            <consortium name="The Broad Institute Genomics Platform"/>
            <consortium name="The Broad Institute Genome Sequencing Center for Infectious Disease"/>
            <person name="Wu L."/>
            <person name="Ma J."/>
        </authorList>
    </citation>
    <scope>NUCLEOTIDE SEQUENCE [LARGE SCALE GENOMIC DNA]</scope>
    <source>
        <strain evidence="2">JCM 11896</strain>
    </source>
</reference>
<keyword evidence="2" id="KW-1185">Reference proteome</keyword>
<accession>A0ABP4ICM0</accession>
<sequence length="308" mass="33864">MPSTGPPRPLRAGERAVLERVLRDDPAERTTLLGQVRHAHVTGIWPDGSGSVDLDVPTTCPPADPAPAGIVPVDAVVHDDRGDPIGAVLIRVRDGRLSALEFAWHSGIPQPGLPGPDRLTIERPRTDRDRIAAAGPQSRWAGLVRMMTRRPHPPPSPLGERVDPYDLAGRTLLGVTADWFHPAPPDTDDVSRGTVWLDVEGIGHVMCHTRLALELYRREPHGPCDMGELGHVTVGPVDADFPLARFIGSRIDTVRIVQERLRRTAVWCDIGMSLYVGDDRVRVIDIIDDLVVTDGPLHPQHEWNLREV</sequence>
<dbReference type="EMBL" id="BAAAJK010000007">
    <property type="protein sequence ID" value="GAA1387491.1"/>
    <property type="molecule type" value="Genomic_DNA"/>
</dbReference>
<organism evidence="1 2">
    <name type="scientific">Pseudonocardia kongjuensis</name>
    <dbReference type="NCBI Taxonomy" id="102227"/>
    <lineage>
        <taxon>Bacteria</taxon>
        <taxon>Bacillati</taxon>
        <taxon>Actinomycetota</taxon>
        <taxon>Actinomycetes</taxon>
        <taxon>Pseudonocardiales</taxon>
        <taxon>Pseudonocardiaceae</taxon>
        <taxon>Pseudonocardia</taxon>
    </lineage>
</organism>
<evidence type="ECO:0000313" key="2">
    <source>
        <dbReference type="Proteomes" id="UP001501414"/>
    </source>
</evidence>
<comment type="caution">
    <text evidence="1">The sequence shown here is derived from an EMBL/GenBank/DDBJ whole genome shotgun (WGS) entry which is preliminary data.</text>
</comment>
<gene>
    <name evidence="1" type="ORF">GCM10009613_23280</name>
</gene>
<evidence type="ECO:0000313" key="1">
    <source>
        <dbReference type="EMBL" id="GAA1387491.1"/>
    </source>
</evidence>
<dbReference type="Proteomes" id="UP001501414">
    <property type="component" value="Unassembled WGS sequence"/>
</dbReference>
<name>A0ABP4ICM0_9PSEU</name>
<protein>
    <submittedName>
        <fullName evidence="1">Uncharacterized protein</fullName>
    </submittedName>
</protein>
<dbReference type="RefSeq" id="WP_344021388.1">
    <property type="nucleotide sequence ID" value="NZ_BAAAJK010000007.1"/>
</dbReference>